<organism evidence="1 2">
    <name type="scientific">Actinacidiphila oryziradicis</name>
    <dbReference type="NCBI Taxonomy" id="2571141"/>
    <lineage>
        <taxon>Bacteria</taxon>
        <taxon>Bacillati</taxon>
        <taxon>Actinomycetota</taxon>
        <taxon>Actinomycetes</taxon>
        <taxon>Kitasatosporales</taxon>
        <taxon>Streptomycetaceae</taxon>
        <taxon>Actinacidiphila</taxon>
    </lineage>
</organism>
<proteinExistence type="predicted"/>
<evidence type="ECO:0008006" key="3">
    <source>
        <dbReference type="Google" id="ProtNLM"/>
    </source>
</evidence>
<dbReference type="EMBL" id="SUMC01000233">
    <property type="protein sequence ID" value="TJZ94339.1"/>
    <property type="molecule type" value="Genomic_DNA"/>
</dbReference>
<evidence type="ECO:0000313" key="2">
    <source>
        <dbReference type="Proteomes" id="UP000305778"/>
    </source>
</evidence>
<comment type="caution">
    <text evidence="1">The sequence shown here is derived from an EMBL/GenBank/DDBJ whole genome shotgun (WGS) entry which is preliminary data.</text>
</comment>
<gene>
    <name evidence="1" type="ORF">FCI23_54035</name>
</gene>
<evidence type="ECO:0000313" key="1">
    <source>
        <dbReference type="EMBL" id="TJZ94339.1"/>
    </source>
</evidence>
<protein>
    <recommendedName>
        <fullName evidence="3">Tyr recombinase domain-containing protein</fullName>
    </recommendedName>
</protein>
<name>A0A4U0RFT6_9ACTN</name>
<keyword evidence="2" id="KW-1185">Reference proteome</keyword>
<dbReference type="Proteomes" id="UP000305778">
    <property type="component" value="Unassembled WGS sequence"/>
</dbReference>
<reference evidence="1 2" key="1">
    <citation type="submission" date="2019-04" db="EMBL/GenBank/DDBJ databases">
        <title>Streptomyces oryziradicis sp. nov., a novel actinomycete isolated from rhizosphere soil of rice (Oryza sativa L.).</title>
        <authorList>
            <person name="Li C."/>
        </authorList>
    </citation>
    <scope>NUCLEOTIDE SEQUENCE [LARGE SCALE GENOMIC DNA]</scope>
    <source>
        <strain evidence="1 2">NEAU-C40</strain>
    </source>
</reference>
<accession>A0A4U0RFT6</accession>
<sequence length="141" mass="15038">MPVPEADAEPGHPLAEKLFTRLHRVAHPVYAGTLAAAVITGLDIDRLAQIRGADLDEHACVLKTHGRTSHRACRIHPIPGWARPLLLAAAAHHQLSARPVGAALFPMITMHGGSELTTHADACGVNLAGRADTPRTRQPSR</sequence>
<dbReference type="AlphaFoldDB" id="A0A4U0RFT6"/>